<dbReference type="SUPFAM" id="SSF46689">
    <property type="entry name" value="Homeodomain-like"/>
    <property type="match status" value="2"/>
</dbReference>
<dbReference type="InterPro" id="IPR020449">
    <property type="entry name" value="Tscrpt_reg_AraC-type_HTH"/>
</dbReference>
<dbReference type="PANTHER" id="PTHR43280">
    <property type="entry name" value="ARAC-FAMILY TRANSCRIPTIONAL REGULATOR"/>
    <property type="match status" value="1"/>
</dbReference>
<dbReference type="GO" id="GO:0032259">
    <property type="term" value="P:methylation"/>
    <property type="evidence" value="ECO:0007669"/>
    <property type="project" value="UniProtKB-KW"/>
</dbReference>
<keyword evidence="3" id="KW-0804">Transcription</keyword>
<proteinExistence type="predicted"/>
<keyword evidence="2" id="KW-0238">DNA-binding</keyword>
<dbReference type="RefSeq" id="WP_156561529.1">
    <property type="nucleotide sequence ID" value="NZ_CACRTV010000054.1"/>
</dbReference>
<dbReference type="Pfam" id="PF12833">
    <property type="entry name" value="HTH_18"/>
    <property type="match status" value="1"/>
</dbReference>
<dbReference type="EC" id="2.1.1.-" evidence="5"/>
<keyword evidence="5" id="KW-0808">Transferase</keyword>
<name>A0A6N3EIH3_9CLOT</name>
<dbReference type="GO" id="GO:0008168">
    <property type="term" value="F:methyltransferase activity"/>
    <property type="evidence" value="ECO:0007669"/>
    <property type="project" value="UniProtKB-KW"/>
</dbReference>
<dbReference type="InterPro" id="IPR009057">
    <property type="entry name" value="Homeodomain-like_sf"/>
</dbReference>
<dbReference type="GO" id="GO:0003700">
    <property type="term" value="F:DNA-binding transcription factor activity"/>
    <property type="evidence" value="ECO:0007669"/>
    <property type="project" value="InterPro"/>
</dbReference>
<sequence>MTLEVLKGTISSIYTGTNYPVFLLNENFEIVSSPASFFDMPKDFFTKKLLPEFEPNRKIAYKFDKTEFYFFLKCDIDYVKYIVIGPILYPLVITESNLNQITFFKKLPISDILEEDIKKIPVYDFSFSSFAITLYNLINNEILTKQDITEILDGNVDYKKLNEEIDKYKFHQREESQKKYSYNYEKDFLFHIKRGDTTAALVLAKKIINGRTGKLSKNILTKSKYLLISSITLITRAVIEAGVDVQSAYSLSDLFIQKIDTCSLRATLTDIHTSAIIDFCALVKNSNYKNYPLWIRQCMDYIQRHLHEEIGLEDIAEEVHRIPSYVSVQFKKITGFSLKTYINNLKIEEAKHLLLHSDLNLLEISTTLAFSSQGYFSSVFKNSLGITPSEYRKNNMII</sequence>
<protein>
    <submittedName>
        <fullName evidence="5">Bifunctional transcriptional activator/DNA repair enzyme AdaA</fullName>
        <ecNumber evidence="5">2.1.1.-</ecNumber>
    </submittedName>
</protein>
<dbReference type="AlphaFoldDB" id="A0A6N3EIH3"/>
<evidence type="ECO:0000313" key="5">
    <source>
        <dbReference type="EMBL" id="VYU40652.1"/>
    </source>
</evidence>
<evidence type="ECO:0000256" key="2">
    <source>
        <dbReference type="ARBA" id="ARBA00023125"/>
    </source>
</evidence>
<keyword evidence="1" id="KW-0805">Transcription regulation</keyword>
<evidence type="ECO:0000256" key="1">
    <source>
        <dbReference type="ARBA" id="ARBA00023015"/>
    </source>
</evidence>
<dbReference type="InterPro" id="IPR018060">
    <property type="entry name" value="HTH_AraC"/>
</dbReference>
<evidence type="ECO:0000256" key="3">
    <source>
        <dbReference type="ARBA" id="ARBA00023163"/>
    </source>
</evidence>
<dbReference type="InterPro" id="IPR018062">
    <property type="entry name" value="HTH_AraC-typ_CS"/>
</dbReference>
<dbReference type="GO" id="GO:0043565">
    <property type="term" value="F:sequence-specific DNA binding"/>
    <property type="evidence" value="ECO:0007669"/>
    <property type="project" value="InterPro"/>
</dbReference>
<dbReference type="PRINTS" id="PR00032">
    <property type="entry name" value="HTHARAC"/>
</dbReference>
<dbReference type="Gene3D" id="1.10.10.60">
    <property type="entry name" value="Homeodomain-like"/>
    <property type="match status" value="2"/>
</dbReference>
<dbReference type="PROSITE" id="PS00041">
    <property type="entry name" value="HTH_ARAC_FAMILY_1"/>
    <property type="match status" value="1"/>
</dbReference>
<dbReference type="SMART" id="SM00342">
    <property type="entry name" value="HTH_ARAC"/>
    <property type="match status" value="1"/>
</dbReference>
<reference evidence="5" key="1">
    <citation type="submission" date="2019-11" db="EMBL/GenBank/DDBJ databases">
        <authorList>
            <person name="Feng L."/>
        </authorList>
    </citation>
    <scope>NUCLEOTIDE SEQUENCE</scope>
    <source>
        <strain evidence="5">CParaputrificumLFYP93</strain>
    </source>
</reference>
<dbReference type="EMBL" id="CACRTV010000054">
    <property type="protein sequence ID" value="VYU40652.1"/>
    <property type="molecule type" value="Genomic_DNA"/>
</dbReference>
<gene>
    <name evidence="5" type="primary">adaA_2</name>
    <name evidence="5" type="ORF">CPLFYP93_02251</name>
</gene>
<keyword evidence="5" id="KW-0489">Methyltransferase</keyword>
<feature type="domain" description="HTH araC/xylS-type" evidence="4">
    <location>
        <begin position="296"/>
        <end position="394"/>
    </location>
</feature>
<evidence type="ECO:0000259" key="4">
    <source>
        <dbReference type="PROSITE" id="PS01124"/>
    </source>
</evidence>
<accession>A0A6N3EIH3</accession>
<dbReference type="PROSITE" id="PS01124">
    <property type="entry name" value="HTH_ARAC_FAMILY_2"/>
    <property type="match status" value="1"/>
</dbReference>
<organism evidence="5">
    <name type="scientific">Clostridium paraputrificum</name>
    <dbReference type="NCBI Taxonomy" id="29363"/>
    <lineage>
        <taxon>Bacteria</taxon>
        <taxon>Bacillati</taxon>
        <taxon>Bacillota</taxon>
        <taxon>Clostridia</taxon>
        <taxon>Eubacteriales</taxon>
        <taxon>Clostridiaceae</taxon>
        <taxon>Clostridium</taxon>
    </lineage>
</organism>
<dbReference type="PANTHER" id="PTHR43280:SF34">
    <property type="entry name" value="ARAC-FAMILY TRANSCRIPTIONAL REGULATOR"/>
    <property type="match status" value="1"/>
</dbReference>